<keyword evidence="2" id="KW-1185">Reference proteome</keyword>
<organism evidence="1 2">
    <name type="scientific">Mycolicibacterium neworleansense</name>
    <dbReference type="NCBI Taxonomy" id="146018"/>
    <lineage>
        <taxon>Bacteria</taxon>
        <taxon>Bacillati</taxon>
        <taxon>Actinomycetota</taxon>
        <taxon>Actinomycetes</taxon>
        <taxon>Mycobacteriales</taxon>
        <taxon>Mycobacteriaceae</taxon>
        <taxon>Mycolicibacterium</taxon>
    </lineage>
</organism>
<protein>
    <submittedName>
        <fullName evidence="1">Uncharacterized protein</fullName>
    </submittedName>
</protein>
<dbReference type="AlphaFoldDB" id="A0A0H5RVQ7"/>
<dbReference type="GeneID" id="44298477"/>
<dbReference type="OrthoDB" id="4747870at2"/>
<dbReference type="RefSeq" id="WP_019343449.1">
    <property type="nucleotide sequence ID" value="NZ_CWKH01000003.1"/>
</dbReference>
<dbReference type="Proteomes" id="UP000199147">
    <property type="component" value="Unassembled WGS sequence"/>
</dbReference>
<proteinExistence type="predicted"/>
<name>A0A0H5RVQ7_9MYCO</name>
<evidence type="ECO:0000313" key="1">
    <source>
        <dbReference type="EMBL" id="CRZ18215.1"/>
    </source>
</evidence>
<dbReference type="EMBL" id="CWKH01000003">
    <property type="protein sequence ID" value="CRZ18215.1"/>
    <property type="molecule type" value="Genomic_DNA"/>
</dbReference>
<gene>
    <name evidence="1" type="ORF">BN2156_05116</name>
</gene>
<evidence type="ECO:0000313" key="2">
    <source>
        <dbReference type="Proteomes" id="UP000199147"/>
    </source>
</evidence>
<accession>A0A0H5RVQ7</accession>
<sequence>MTVYEALTVALIMVLAAGTTVAIYVGMANWIGACYMVRCSECHHLTFASANQPQASCAHCRHPMLLHPLYATQHPGHAVRVVNDRLRY</sequence>
<dbReference type="STRING" id="146018.BN2156_05116"/>
<reference evidence="2" key="1">
    <citation type="submission" date="2015-07" db="EMBL/GenBank/DDBJ databases">
        <authorList>
            <person name="Urmite Genomes"/>
        </authorList>
    </citation>
    <scope>NUCLEOTIDE SEQUENCE [LARGE SCALE GENOMIC DNA]</scope>
    <source>
        <strain evidence="2">type strain: ATCC 49404</strain>
    </source>
</reference>